<organism evidence="1 2">
    <name type="scientific">Klebsiella phage phi1_175008</name>
    <dbReference type="NCBI Taxonomy" id="3127744"/>
    <lineage>
        <taxon>Viruses</taxon>
        <taxon>Duplodnaviria</taxon>
        <taxon>Heunggongvirae</taxon>
        <taxon>Uroviricota</taxon>
        <taxon>Caudoviricetes</taxon>
        <taxon>Stephanstirmvirinae</taxon>
    </lineage>
</organism>
<dbReference type="Proteomes" id="UP001365931">
    <property type="component" value="Segment"/>
</dbReference>
<gene>
    <name evidence="1" type="ORF">MVUOKPPV_CDS0310</name>
</gene>
<protein>
    <submittedName>
        <fullName evidence="1">Uncharacterized protein</fullName>
    </submittedName>
</protein>
<reference evidence="1" key="1">
    <citation type="submission" date="2024-09" db="EMBL/GenBank/DDBJ databases">
        <title>The complete genome of Klebsiella pneumoniae phage phi1_175008.</title>
        <authorList>
            <person name="Li J."/>
            <person name="Feng Y."/>
            <person name="Zong Z."/>
        </authorList>
    </citation>
    <scope>NUCLEOTIDE SEQUENCE</scope>
</reference>
<accession>A0ACD5FRP8</accession>
<name>A0ACD5FRP8_9CAUD</name>
<evidence type="ECO:0000313" key="1">
    <source>
        <dbReference type="EMBL" id="XKX17707.1"/>
    </source>
</evidence>
<sequence>MIYLIGLTLQTIQPTNKIPFQIGRTKRPFFLPII</sequence>
<dbReference type="EMBL" id="PQ360875">
    <property type="protein sequence ID" value="XKX17707.1"/>
    <property type="molecule type" value="Genomic_DNA"/>
</dbReference>
<proteinExistence type="predicted"/>
<evidence type="ECO:0000313" key="2">
    <source>
        <dbReference type="Proteomes" id="UP001365931"/>
    </source>
</evidence>